<evidence type="ECO:0000313" key="4">
    <source>
        <dbReference type="EMBL" id="RNB46627.1"/>
    </source>
</evidence>
<dbReference type="InterPro" id="IPR002656">
    <property type="entry name" value="Acyl_transf_3_dom"/>
</dbReference>
<feature type="transmembrane region" description="Helical" evidence="2">
    <location>
        <begin position="261"/>
        <end position="280"/>
    </location>
</feature>
<feature type="compositionally biased region" description="Low complexity" evidence="1">
    <location>
        <begin position="21"/>
        <end position="37"/>
    </location>
</feature>
<feature type="transmembrane region" description="Helical" evidence="2">
    <location>
        <begin position="166"/>
        <end position="187"/>
    </location>
</feature>
<feature type="transmembrane region" description="Helical" evidence="2">
    <location>
        <begin position="292"/>
        <end position="313"/>
    </location>
</feature>
<sequence>MSSTPTPRRCARSCQTCARTSPVSVESEGPVSESSAPRPTPVRVAGAARDPVIDLVRVLCVIIVVVGHLLMIGAAIVPGRGLVVERTLLETNWVAPVSWVAQVMPLFFVVGGFAGIGAWRRLEAAGGTAAEFIRSRVLRLARPSIALFAALALAVLVMHLTGVDPAAIRFIALGVSSPLWFLAAYAFAQAYLPGLATFHTQAPGRTLAALAGGALLFDVLRFVTGIEALGLLNMTFVWLFAQQLGFWVADGWFRARRRRTILAIAVAAYLLLAGLVELGYPGNMLDNLNPPTFALVALAVGQTCLLVLAYPALERLASVRIVRFVVATVGSRLVTIYLWHLPVLALVVGLLLLTPLPMPASGSPAWWFTRPVILALMALVLAGISALVGRLERPAPLDSPAADWSTGIAAACMVLPPFAVIVAGLGFTVAASSALLLTAAVLLQRPVPARPRERGPSTVSP</sequence>
<keyword evidence="2" id="KW-1133">Transmembrane helix</keyword>
<feature type="region of interest" description="Disordered" evidence="1">
    <location>
        <begin position="20"/>
        <end position="42"/>
    </location>
</feature>
<dbReference type="Proteomes" id="UP000275048">
    <property type="component" value="Unassembled WGS sequence"/>
</dbReference>
<comment type="caution">
    <text evidence="4">The sequence shown here is derived from an EMBL/GenBank/DDBJ whole genome shotgun (WGS) entry which is preliminary data.</text>
</comment>
<gene>
    <name evidence="4" type="ORF">EDM22_13565</name>
</gene>
<keyword evidence="5" id="KW-1185">Reference proteome</keyword>
<feature type="transmembrane region" description="Helical" evidence="2">
    <location>
        <begin position="334"/>
        <end position="353"/>
    </location>
</feature>
<evidence type="ECO:0000256" key="2">
    <source>
        <dbReference type="SAM" id="Phobius"/>
    </source>
</evidence>
<evidence type="ECO:0000256" key="1">
    <source>
        <dbReference type="SAM" id="MobiDB-lite"/>
    </source>
</evidence>
<feature type="domain" description="Acyltransferase 3" evidence="3">
    <location>
        <begin position="53"/>
        <end position="384"/>
    </location>
</feature>
<feature type="transmembrane region" description="Helical" evidence="2">
    <location>
        <begin position="55"/>
        <end position="77"/>
    </location>
</feature>
<keyword evidence="4" id="KW-0808">Transferase</keyword>
<reference evidence="4 5" key="1">
    <citation type="submission" date="2018-10" db="EMBL/GenBank/DDBJ databases">
        <title>Isolation, diversity and antibacterial activity of antinobacteria from the wheat rhizosphere soil.</title>
        <authorList>
            <person name="Sun T."/>
        </authorList>
    </citation>
    <scope>NUCLEOTIDE SEQUENCE [LARGE SCALE GENOMIC DNA]</scope>
    <source>
        <strain evidence="4 5">SJ-23</strain>
    </source>
</reference>
<proteinExistence type="predicted"/>
<evidence type="ECO:0000259" key="3">
    <source>
        <dbReference type="Pfam" id="PF01757"/>
    </source>
</evidence>
<organism evidence="4 5">
    <name type="scientific">Agromyces tardus</name>
    <dbReference type="NCBI Taxonomy" id="2583849"/>
    <lineage>
        <taxon>Bacteria</taxon>
        <taxon>Bacillati</taxon>
        <taxon>Actinomycetota</taxon>
        <taxon>Actinomycetes</taxon>
        <taxon>Micrococcales</taxon>
        <taxon>Microbacteriaceae</taxon>
        <taxon>Agromyces</taxon>
    </lineage>
</organism>
<evidence type="ECO:0000313" key="5">
    <source>
        <dbReference type="Proteomes" id="UP000275048"/>
    </source>
</evidence>
<keyword evidence="2" id="KW-0472">Membrane</keyword>
<dbReference type="Pfam" id="PF01757">
    <property type="entry name" value="Acyl_transf_3"/>
    <property type="match status" value="1"/>
</dbReference>
<keyword evidence="4" id="KW-0012">Acyltransferase</keyword>
<dbReference type="EMBL" id="RHHB01000031">
    <property type="protein sequence ID" value="RNB46627.1"/>
    <property type="molecule type" value="Genomic_DNA"/>
</dbReference>
<name>A0A3M8A7J1_9MICO</name>
<dbReference type="AlphaFoldDB" id="A0A3M8A7J1"/>
<feature type="transmembrane region" description="Helical" evidence="2">
    <location>
        <begin position="97"/>
        <end position="119"/>
    </location>
</feature>
<protein>
    <submittedName>
        <fullName evidence="4">Acyltransferase</fullName>
    </submittedName>
</protein>
<feature type="transmembrane region" description="Helical" evidence="2">
    <location>
        <begin position="140"/>
        <end position="160"/>
    </location>
</feature>
<feature type="transmembrane region" description="Helical" evidence="2">
    <location>
        <begin position="230"/>
        <end position="249"/>
    </location>
</feature>
<keyword evidence="2" id="KW-0812">Transmembrane</keyword>
<dbReference type="GO" id="GO:0016747">
    <property type="term" value="F:acyltransferase activity, transferring groups other than amino-acyl groups"/>
    <property type="evidence" value="ECO:0007669"/>
    <property type="project" value="InterPro"/>
</dbReference>
<dbReference type="OrthoDB" id="8206682at2"/>
<feature type="transmembrane region" description="Helical" evidence="2">
    <location>
        <begin position="401"/>
        <end position="419"/>
    </location>
</feature>
<accession>A0A3M8A7J1</accession>
<feature type="transmembrane region" description="Helical" evidence="2">
    <location>
        <begin position="365"/>
        <end position="389"/>
    </location>
</feature>